<evidence type="ECO:0000256" key="6">
    <source>
        <dbReference type="ARBA" id="ARBA00022771"/>
    </source>
</evidence>
<dbReference type="Pfam" id="PF00096">
    <property type="entry name" value="zf-C2H2"/>
    <property type="match status" value="3"/>
</dbReference>
<evidence type="ECO:0000313" key="16">
    <source>
        <dbReference type="RefSeq" id="XP_022337416.1"/>
    </source>
</evidence>
<evidence type="ECO:0000256" key="11">
    <source>
        <dbReference type="ARBA" id="ARBA00023242"/>
    </source>
</evidence>
<gene>
    <name evidence="16" type="primary">LOC111133369</name>
</gene>
<evidence type="ECO:0000313" key="15">
    <source>
        <dbReference type="Proteomes" id="UP000694844"/>
    </source>
</evidence>
<feature type="domain" description="C2H2-type" evidence="14">
    <location>
        <begin position="145"/>
        <end position="169"/>
    </location>
</feature>
<dbReference type="GO" id="GO:0005634">
    <property type="term" value="C:nucleus"/>
    <property type="evidence" value="ECO:0007669"/>
    <property type="project" value="UniProtKB-SubCell"/>
</dbReference>
<evidence type="ECO:0000256" key="3">
    <source>
        <dbReference type="ARBA" id="ARBA00006991"/>
    </source>
</evidence>
<evidence type="ECO:0000256" key="4">
    <source>
        <dbReference type="ARBA" id="ARBA00022723"/>
    </source>
</evidence>
<evidence type="ECO:0000256" key="13">
    <source>
        <dbReference type="SAM" id="MobiDB-lite"/>
    </source>
</evidence>
<dbReference type="InterPro" id="IPR036236">
    <property type="entry name" value="Znf_C2H2_sf"/>
</dbReference>
<sequence length="278" mass="31744">MSSTEVLGSQMHIQTHDAGNRILSSEVSVNDREASPSKQRRLSTERYGLPVCKECDKMFKNSSQLGQHMLVHSNVRKHKCSFCDKTFKQLSHLQQHVRMHTGEKPYACKLEGCDKAFAQMANLQHHMRMHNKDGTKPHDPTEKPYKCDECFQEFHTQRGVNCHKQKAHTVYVYGSTKVKKGQKTAAPANQLNVVTSSTPQQEYPEDYTTHQQRKDQHIMMSMFKGSNSTQPEPRQDLPPLSLIMKSEPQEKVMSHIVTSANMQLPNLPASDVYSAFHH</sequence>
<keyword evidence="5" id="KW-0677">Repeat</keyword>
<keyword evidence="10" id="KW-0804">Transcription</keyword>
<proteinExistence type="inferred from homology"/>
<evidence type="ECO:0000256" key="5">
    <source>
        <dbReference type="ARBA" id="ARBA00022737"/>
    </source>
</evidence>
<evidence type="ECO:0000256" key="8">
    <source>
        <dbReference type="ARBA" id="ARBA00023015"/>
    </source>
</evidence>
<dbReference type="PROSITE" id="PS00028">
    <property type="entry name" value="ZINC_FINGER_C2H2_1"/>
    <property type="match status" value="4"/>
</dbReference>
<keyword evidence="9" id="KW-0238">DNA-binding</keyword>
<feature type="compositionally biased region" description="Polar residues" evidence="13">
    <location>
        <begin position="1"/>
        <end position="13"/>
    </location>
</feature>
<evidence type="ECO:0000256" key="2">
    <source>
        <dbReference type="ARBA" id="ARBA00004123"/>
    </source>
</evidence>
<protein>
    <submittedName>
        <fullName evidence="16">Zinc finger protein 384-like</fullName>
    </submittedName>
</protein>
<keyword evidence="8" id="KW-0805">Transcription regulation</keyword>
<accession>A0A8B8ECZ7</accession>
<comment type="similarity">
    <text evidence="3">Belongs to the krueppel C2H2-type zinc-finger protein family.</text>
</comment>
<dbReference type="Proteomes" id="UP000694844">
    <property type="component" value="Chromosome 5"/>
</dbReference>
<name>A0A8B8ECZ7_CRAVI</name>
<reference evidence="16" key="1">
    <citation type="submission" date="2025-08" db="UniProtKB">
        <authorList>
            <consortium name="RefSeq"/>
        </authorList>
    </citation>
    <scope>IDENTIFICATION</scope>
    <source>
        <tissue evidence="16">Whole sample</tissue>
    </source>
</reference>
<keyword evidence="11" id="KW-0539">Nucleus</keyword>
<dbReference type="OrthoDB" id="5305647at2759"/>
<dbReference type="AlphaFoldDB" id="A0A8B8ECZ7"/>
<dbReference type="GeneID" id="111133369"/>
<dbReference type="PANTHER" id="PTHR16515">
    <property type="entry name" value="PR DOMAIN ZINC FINGER PROTEIN"/>
    <property type="match status" value="1"/>
</dbReference>
<dbReference type="SMART" id="SM00355">
    <property type="entry name" value="ZnF_C2H2"/>
    <property type="match status" value="4"/>
</dbReference>
<evidence type="ECO:0000256" key="10">
    <source>
        <dbReference type="ARBA" id="ARBA00023163"/>
    </source>
</evidence>
<keyword evidence="6 12" id="KW-0863">Zinc-finger</keyword>
<dbReference type="RefSeq" id="XP_022337416.1">
    <property type="nucleotide sequence ID" value="XM_022481708.1"/>
</dbReference>
<keyword evidence="7" id="KW-0862">Zinc</keyword>
<comment type="function">
    <text evidence="1">May be involved in transcriptional regulation.</text>
</comment>
<dbReference type="InterPro" id="IPR050331">
    <property type="entry name" value="Zinc_finger"/>
</dbReference>
<keyword evidence="15" id="KW-1185">Reference proteome</keyword>
<dbReference type="KEGG" id="cvn:111133369"/>
<feature type="region of interest" description="Disordered" evidence="13">
    <location>
        <begin position="1"/>
        <end position="42"/>
    </location>
</feature>
<evidence type="ECO:0000256" key="1">
    <source>
        <dbReference type="ARBA" id="ARBA00003767"/>
    </source>
</evidence>
<dbReference type="InterPro" id="IPR013087">
    <property type="entry name" value="Znf_C2H2_type"/>
</dbReference>
<dbReference type="PANTHER" id="PTHR16515:SF57">
    <property type="entry name" value="ZINC FINGER PROTEIN 154-LIKE"/>
    <property type="match status" value="1"/>
</dbReference>
<dbReference type="PROSITE" id="PS50157">
    <property type="entry name" value="ZINC_FINGER_C2H2_2"/>
    <property type="match status" value="4"/>
</dbReference>
<feature type="domain" description="C2H2-type" evidence="14">
    <location>
        <begin position="106"/>
        <end position="135"/>
    </location>
</feature>
<dbReference type="GO" id="GO:0003677">
    <property type="term" value="F:DNA binding"/>
    <property type="evidence" value="ECO:0007669"/>
    <property type="project" value="UniProtKB-KW"/>
</dbReference>
<dbReference type="GO" id="GO:0010468">
    <property type="term" value="P:regulation of gene expression"/>
    <property type="evidence" value="ECO:0007669"/>
    <property type="project" value="TreeGrafter"/>
</dbReference>
<dbReference type="FunFam" id="3.30.160.60:FF:000226">
    <property type="entry name" value="Zinc finger protein 236 variant"/>
    <property type="match status" value="1"/>
</dbReference>
<organism evidence="15 16">
    <name type="scientific">Crassostrea virginica</name>
    <name type="common">Eastern oyster</name>
    <dbReference type="NCBI Taxonomy" id="6565"/>
    <lineage>
        <taxon>Eukaryota</taxon>
        <taxon>Metazoa</taxon>
        <taxon>Spiralia</taxon>
        <taxon>Lophotrochozoa</taxon>
        <taxon>Mollusca</taxon>
        <taxon>Bivalvia</taxon>
        <taxon>Autobranchia</taxon>
        <taxon>Pteriomorphia</taxon>
        <taxon>Ostreida</taxon>
        <taxon>Ostreoidea</taxon>
        <taxon>Ostreidae</taxon>
        <taxon>Crassostrea</taxon>
    </lineage>
</organism>
<dbReference type="SUPFAM" id="SSF57667">
    <property type="entry name" value="beta-beta-alpha zinc fingers"/>
    <property type="match status" value="2"/>
</dbReference>
<keyword evidence="4" id="KW-0479">Metal-binding</keyword>
<dbReference type="FunFam" id="3.30.160.60:FF:000125">
    <property type="entry name" value="Putative zinc finger protein 143"/>
    <property type="match status" value="1"/>
</dbReference>
<dbReference type="Gene3D" id="3.30.160.60">
    <property type="entry name" value="Classic Zinc Finger"/>
    <property type="match status" value="3"/>
</dbReference>
<evidence type="ECO:0000256" key="12">
    <source>
        <dbReference type="PROSITE-ProRule" id="PRU00042"/>
    </source>
</evidence>
<comment type="subcellular location">
    <subcellularLocation>
        <location evidence="2">Nucleus</location>
    </subcellularLocation>
</comment>
<feature type="domain" description="C2H2-type" evidence="14">
    <location>
        <begin position="50"/>
        <end position="77"/>
    </location>
</feature>
<feature type="domain" description="C2H2-type" evidence="14">
    <location>
        <begin position="78"/>
        <end position="105"/>
    </location>
</feature>
<evidence type="ECO:0000256" key="9">
    <source>
        <dbReference type="ARBA" id="ARBA00023125"/>
    </source>
</evidence>
<evidence type="ECO:0000256" key="7">
    <source>
        <dbReference type="ARBA" id="ARBA00022833"/>
    </source>
</evidence>
<dbReference type="GO" id="GO:0008270">
    <property type="term" value="F:zinc ion binding"/>
    <property type="evidence" value="ECO:0007669"/>
    <property type="project" value="UniProtKB-KW"/>
</dbReference>
<evidence type="ECO:0000259" key="14">
    <source>
        <dbReference type="PROSITE" id="PS50157"/>
    </source>
</evidence>